<keyword evidence="3" id="KW-1185">Reference proteome</keyword>
<dbReference type="CDD" id="cd00257">
    <property type="entry name" value="beta-trefoil_FSCN-like"/>
    <property type="match status" value="1"/>
</dbReference>
<dbReference type="GO" id="GO:0005737">
    <property type="term" value="C:cytoplasm"/>
    <property type="evidence" value="ECO:0007669"/>
    <property type="project" value="TreeGrafter"/>
</dbReference>
<dbReference type="CDD" id="cd23342">
    <property type="entry name" value="beta-trefoil_FSCN_ZgPorA-like"/>
    <property type="match status" value="1"/>
</dbReference>
<evidence type="ECO:0008006" key="4">
    <source>
        <dbReference type="Google" id="ProtNLM"/>
    </source>
</evidence>
<dbReference type="SUPFAM" id="SSF50405">
    <property type="entry name" value="Actin-crosslinking proteins"/>
    <property type="match status" value="2"/>
</dbReference>
<keyword evidence="1" id="KW-0732">Signal</keyword>
<proteinExistence type="predicted"/>
<reference evidence="2 3" key="1">
    <citation type="submission" date="2018-08" db="EMBL/GenBank/DDBJ databases">
        <title>Sequencing the genomes of 1000 actinobacteria strains.</title>
        <authorList>
            <person name="Klenk H.-P."/>
        </authorList>
    </citation>
    <scope>NUCLEOTIDE SEQUENCE [LARGE SCALE GENOMIC DNA]</scope>
    <source>
        <strain evidence="2 3">DSM 44099</strain>
    </source>
</reference>
<dbReference type="Gene3D" id="2.80.10.50">
    <property type="match status" value="2"/>
</dbReference>
<protein>
    <recommendedName>
        <fullName evidence="4">Ricin-type beta-trefoil lectin protein</fullName>
    </recommendedName>
</protein>
<evidence type="ECO:0000256" key="1">
    <source>
        <dbReference type="SAM" id="SignalP"/>
    </source>
</evidence>
<name>A0A3D9ZGL7_9ACTN</name>
<gene>
    <name evidence="2" type="ORF">DFJ67_2531</name>
</gene>
<dbReference type="OrthoDB" id="287365at2"/>
<evidence type="ECO:0000313" key="2">
    <source>
        <dbReference type="EMBL" id="REF96546.1"/>
    </source>
</evidence>
<dbReference type="GO" id="GO:0051017">
    <property type="term" value="P:actin filament bundle assembly"/>
    <property type="evidence" value="ECO:0007669"/>
    <property type="project" value="TreeGrafter"/>
</dbReference>
<organism evidence="2 3">
    <name type="scientific">Asanoa ferruginea</name>
    <dbReference type="NCBI Taxonomy" id="53367"/>
    <lineage>
        <taxon>Bacteria</taxon>
        <taxon>Bacillati</taxon>
        <taxon>Actinomycetota</taxon>
        <taxon>Actinomycetes</taxon>
        <taxon>Micromonosporales</taxon>
        <taxon>Micromonosporaceae</taxon>
        <taxon>Asanoa</taxon>
    </lineage>
</organism>
<evidence type="ECO:0000313" key="3">
    <source>
        <dbReference type="Proteomes" id="UP000256913"/>
    </source>
</evidence>
<dbReference type="GO" id="GO:0015629">
    <property type="term" value="C:actin cytoskeleton"/>
    <property type="evidence" value="ECO:0007669"/>
    <property type="project" value="TreeGrafter"/>
</dbReference>
<feature type="signal peptide" evidence="1">
    <location>
        <begin position="1"/>
        <end position="29"/>
    </location>
</feature>
<feature type="chain" id="PRO_5017575889" description="Ricin-type beta-trefoil lectin protein" evidence="1">
    <location>
        <begin position="30"/>
        <end position="482"/>
    </location>
</feature>
<dbReference type="Proteomes" id="UP000256913">
    <property type="component" value="Unassembled WGS sequence"/>
</dbReference>
<dbReference type="RefSeq" id="WP_116068051.1">
    <property type="nucleotide sequence ID" value="NZ_BONB01000127.1"/>
</dbReference>
<dbReference type="PANTHER" id="PTHR10551:SF9">
    <property type="entry name" value="FASCIN-2"/>
    <property type="match status" value="1"/>
</dbReference>
<dbReference type="GO" id="GO:0016477">
    <property type="term" value="P:cell migration"/>
    <property type="evidence" value="ECO:0007669"/>
    <property type="project" value="TreeGrafter"/>
</dbReference>
<accession>A0A3D9ZGL7</accession>
<dbReference type="InterPro" id="IPR008999">
    <property type="entry name" value="Actin-crosslinking"/>
</dbReference>
<dbReference type="GO" id="GO:0051015">
    <property type="term" value="F:actin filament binding"/>
    <property type="evidence" value="ECO:0007669"/>
    <property type="project" value="InterPro"/>
</dbReference>
<dbReference type="GO" id="GO:0007163">
    <property type="term" value="P:establishment or maintenance of cell polarity"/>
    <property type="evidence" value="ECO:0007669"/>
    <property type="project" value="TreeGrafter"/>
</dbReference>
<dbReference type="EMBL" id="QUMQ01000001">
    <property type="protein sequence ID" value="REF96546.1"/>
    <property type="molecule type" value="Genomic_DNA"/>
</dbReference>
<dbReference type="PANTHER" id="PTHR10551">
    <property type="entry name" value="FASCIN"/>
    <property type="match status" value="1"/>
</dbReference>
<sequence>MRLTRKFAVLVATIVAAGGAVVAAPPALAAPPLTTTAVAVCDAASATYTITWTITNAAETPLTIASVWLTPDAPISALSGIAPGSIVPPASEGPLIATSTVHSYFFSRAIIRMTLEGSPNVYGGGPSLPVCGKPVMPQIGSVSRCDAFEISAEMPANGYAVSLSIRDQPTLIVEPGMPAKKWTLPAEPGAVYVEIPGQGFVASPEWVPPRSCVSPSLGVSQLFALVNYRYVLPTNAGPGTPVDTVRADTISPIEQTKLEFLDAGDGYIAIEQPANKSLLSVVSDTEPLRWQFHDYVGDAQRFRLVTNADGSVSLRAKLNGKYVTAEKAGKQPLYANRAAIGPWEKFTRYAVGAGPAPILALVNSGFVTAESAGKKPLIANRGDAALWEFFFVEDLGNGKVALKSLVNGKYVTAESAGKKPLIANRAAVGPWETFTLVSNADQTQSLRAQVNGKYVTAEKAGAQPLIANRAAIGPWEKFNLLR</sequence>
<comment type="caution">
    <text evidence="2">The sequence shown here is derived from an EMBL/GenBank/DDBJ whole genome shotgun (WGS) entry which is preliminary data.</text>
</comment>
<dbReference type="AlphaFoldDB" id="A0A3D9ZGL7"/>
<dbReference type="InterPro" id="IPR010431">
    <property type="entry name" value="Fascin"/>
</dbReference>